<protein>
    <submittedName>
        <fullName evidence="5">SJCHGC09334 protein</fullName>
    </submittedName>
</protein>
<organism evidence="5">
    <name type="scientific">Schistosoma japonicum</name>
    <name type="common">Blood fluke</name>
    <dbReference type="NCBI Taxonomy" id="6182"/>
    <lineage>
        <taxon>Eukaryota</taxon>
        <taxon>Metazoa</taxon>
        <taxon>Spiralia</taxon>
        <taxon>Lophotrochozoa</taxon>
        <taxon>Platyhelminthes</taxon>
        <taxon>Trematoda</taxon>
        <taxon>Digenea</taxon>
        <taxon>Strigeidida</taxon>
        <taxon>Schistosomatoidea</taxon>
        <taxon>Schistosomatidae</taxon>
        <taxon>Schistosoma</taxon>
    </lineage>
</organism>
<keyword evidence="3" id="KW-0472">Membrane</keyword>
<keyword evidence="3" id="KW-1133">Transmembrane helix</keyword>
<evidence type="ECO:0000313" key="5">
    <source>
        <dbReference type="EMBL" id="AAX27364.2"/>
    </source>
</evidence>
<dbReference type="InterPro" id="IPR004015">
    <property type="entry name" value="SKI-int_prot_SKIP_SNW-dom"/>
</dbReference>
<dbReference type="GO" id="GO:0000398">
    <property type="term" value="P:mRNA splicing, via spliceosome"/>
    <property type="evidence" value="ECO:0007669"/>
    <property type="project" value="InterPro"/>
</dbReference>
<feature type="compositionally biased region" description="Basic and acidic residues" evidence="2">
    <location>
        <begin position="72"/>
        <end position="109"/>
    </location>
</feature>
<dbReference type="PANTHER" id="PTHR12096">
    <property type="entry name" value="NUCLEAR PROTEIN SKIP-RELATED"/>
    <property type="match status" value="1"/>
</dbReference>
<keyword evidence="3" id="KW-0812">Transmembrane</keyword>
<evidence type="ECO:0000256" key="1">
    <source>
        <dbReference type="ARBA" id="ARBA00010197"/>
    </source>
</evidence>
<sequence length="304" mass="35451">RTLSKLAEALYTADRKAREAVEMRAQIERKVAQKEKERKEEQLQRIAQQARESRAGLRRPGATDGADNDPGLTDREELRRDRARDRARERNLARSNNETKAKADKDKDRDISEQIALGLPNPRFNATNESLFDQRLFNQSRGLDSGFVGGEDDLYNIYDKPWRGDLNWQLIYIGHVRKIMIRMEQISMHLRKLNALSLTVSFLELIILVAWMVQFSLKEMKKIPSTLVNFYPKSKRQKNVQVKAPQGQTSVIEILLTVKEIARIELPRLSCFVYIVFDGMIHNAFFDLLENFSRKLWTYYFRSA</sequence>
<evidence type="ECO:0000256" key="2">
    <source>
        <dbReference type="SAM" id="MobiDB-lite"/>
    </source>
</evidence>
<name>Q5BZ11_SCHJA</name>
<feature type="non-terminal residue" evidence="5">
    <location>
        <position position="1"/>
    </location>
</feature>
<dbReference type="InterPro" id="IPR017862">
    <property type="entry name" value="SKI-int_prot_SKIP"/>
</dbReference>
<feature type="transmembrane region" description="Helical" evidence="3">
    <location>
        <begin position="193"/>
        <end position="213"/>
    </location>
</feature>
<accession>Q5BZ11</accession>
<dbReference type="GO" id="GO:0005681">
    <property type="term" value="C:spliceosomal complex"/>
    <property type="evidence" value="ECO:0007669"/>
    <property type="project" value="InterPro"/>
</dbReference>
<dbReference type="AlphaFoldDB" id="Q5BZ11"/>
<proteinExistence type="evidence at transcript level"/>
<evidence type="ECO:0000259" key="4">
    <source>
        <dbReference type="Pfam" id="PF02731"/>
    </source>
</evidence>
<reference evidence="5" key="1">
    <citation type="journal article" date="2006" name="PLoS Pathog.">
        <title>New perspectives on host-parasite interplay by comparative transcriptomic and proteomic analyses of Schistosoma japonicum.</title>
        <authorList>
            <person name="Liu F."/>
            <person name="Lu J."/>
            <person name="Hu W."/>
            <person name="Wang S.Y."/>
            <person name="Cui S.J."/>
            <person name="Chi M."/>
            <person name="Yan Q."/>
            <person name="Wang X.R."/>
            <person name="Song H.D."/>
            <person name="Xu X.N."/>
            <person name="Wang J.J."/>
            <person name="Zhang X.L."/>
            <person name="Zhang X."/>
            <person name="Wang Z.Q."/>
            <person name="Xue C.L."/>
            <person name="Brindley P.J."/>
            <person name="McManus D.P."/>
            <person name="Yang P.Y."/>
            <person name="Feng Z."/>
            <person name="Chen Z."/>
            <person name="Han Z.G."/>
        </authorList>
    </citation>
    <scope>NUCLEOTIDE SEQUENCE</scope>
</reference>
<feature type="region of interest" description="Disordered" evidence="2">
    <location>
        <begin position="31"/>
        <end position="109"/>
    </location>
</feature>
<comment type="similarity">
    <text evidence="1">Belongs to the SNW family.</text>
</comment>
<dbReference type="Pfam" id="PF02731">
    <property type="entry name" value="SKIP_SNW"/>
    <property type="match status" value="1"/>
</dbReference>
<evidence type="ECO:0000256" key="3">
    <source>
        <dbReference type="SAM" id="Phobius"/>
    </source>
</evidence>
<feature type="compositionally biased region" description="Basic and acidic residues" evidence="2">
    <location>
        <begin position="31"/>
        <end position="43"/>
    </location>
</feature>
<dbReference type="EMBL" id="AY811475">
    <property type="protein sequence ID" value="AAX27364.2"/>
    <property type="molecule type" value="mRNA"/>
</dbReference>
<feature type="domain" description="SKI-interacting protein SKIP SNW" evidence="4">
    <location>
        <begin position="3"/>
        <end position="54"/>
    </location>
</feature>